<evidence type="ECO:0000256" key="1">
    <source>
        <dbReference type="ARBA" id="ARBA00004651"/>
    </source>
</evidence>
<comment type="caution">
    <text evidence="9">The sequence shown here is derived from an EMBL/GenBank/DDBJ whole genome shotgun (WGS) entry which is preliminary data.</text>
</comment>
<feature type="transmembrane region" description="Helical" evidence="8">
    <location>
        <begin position="79"/>
        <end position="98"/>
    </location>
</feature>
<dbReference type="InterPro" id="IPR002549">
    <property type="entry name" value="AI-2E-like"/>
</dbReference>
<evidence type="ECO:0000256" key="8">
    <source>
        <dbReference type="SAM" id="Phobius"/>
    </source>
</evidence>
<evidence type="ECO:0000256" key="2">
    <source>
        <dbReference type="ARBA" id="ARBA00009773"/>
    </source>
</evidence>
<evidence type="ECO:0000256" key="3">
    <source>
        <dbReference type="ARBA" id="ARBA00022448"/>
    </source>
</evidence>
<keyword evidence="4" id="KW-1003">Cell membrane</keyword>
<dbReference type="PANTHER" id="PTHR21716:SF53">
    <property type="entry name" value="PERMEASE PERM-RELATED"/>
    <property type="match status" value="1"/>
</dbReference>
<comment type="similarity">
    <text evidence="2">Belongs to the autoinducer-2 exporter (AI-2E) (TC 2.A.86) family.</text>
</comment>
<reference evidence="9 10" key="1">
    <citation type="journal article" date="2021" name="Sci. Rep.">
        <title>The distribution of antibiotic resistance genes in chicken gut microbiota commensals.</title>
        <authorList>
            <person name="Juricova H."/>
            <person name="Matiasovicova J."/>
            <person name="Kubasova T."/>
            <person name="Cejkova D."/>
            <person name="Rychlik I."/>
        </authorList>
    </citation>
    <scope>NUCLEOTIDE SEQUENCE [LARGE SCALE GENOMIC DNA]</scope>
    <source>
        <strain evidence="9 10">An537</strain>
    </source>
</reference>
<evidence type="ECO:0000256" key="6">
    <source>
        <dbReference type="ARBA" id="ARBA00022989"/>
    </source>
</evidence>
<feature type="transmembrane region" description="Helical" evidence="8">
    <location>
        <begin position="277"/>
        <end position="305"/>
    </location>
</feature>
<sequence>MGFWRRYKHIVYLMLIAGAVFLAALRFSTVITFGSAVFDALIPLVWGVLMAFILQIIVKRFERIYFPTAVDGWKAASRRPVCIVLAIVAILLAIFFVARMAVPQLIASLGIVVKATPQIYHATEQWINTIIAENPDVLRPDIIHSISPNSVVTYISDLGAEGGKYVMHTMSSAVEMVFNFVVGLIFAIYILLDQERLRSQAKRIGKAYCSEKTTDRIGYVWQVTSQTFSSFFIGQFLDALILGIMVGIGLWLFGLSYALTIGCVVGLTALIPLLGAYLGGAIGIIMLLAVSPMQAALFVVILVVMQQIEGNVIYPRIVGGSVGLPGIWVFAAITIGGTLYGVPGILFSVPLAGTLYKLFMEDIGRRLERKI</sequence>
<protein>
    <submittedName>
        <fullName evidence="9">AI-2E family transporter</fullName>
    </submittedName>
</protein>
<evidence type="ECO:0000256" key="5">
    <source>
        <dbReference type="ARBA" id="ARBA00022692"/>
    </source>
</evidence>
<feature type="transmembrane region" description="Helical" evidence="8">
    <location>
        <begin position="40"/>
        <end position="58"/>
    </location>
</feature>
<dbReference type="Pfam" id="PF01594">
    <property type="entry name" value="AI-2E_transport"/>
    <property type="match status" value="1"/>
</dbReference>
<dbReference type="PANTHER" id="PTHR21716">
    <property type="entry name" value="TRANSMEMBRANE PROTEIN"/>
    <property type="match status" value="1"/>
</dbReference>
<proteinExistence type="inferred from homology"/>
<feature type="transmembrane region" description="Helical" evidence="8">
    <location>
        <begin position="12"/>
        <end position="34"/>
    </location>
</feature>
<keyword evidence="5 8" id="KW-0812">Transmembrane</keyword>
<dbReference type="RefSeq" id="WP_205088349.1">
    <property type="nucleotide sequence ID" value="NZ_JACJLA010000020.1"/>
</dbReference>
<keyword evidence="7 8" id="KW-0472">Membrane</keyword>
<name>A0ABS2GH02_9FIRM</name>
<dbReference type="EMBL" id="JACJLA010000020">
    <property type="protein sequence ID" value="MBM6913436.1"/>
    <property type="molecule type" value="Genomic_DNA"/>
</dbReference>
<keyword evidence="6 8" id="KW-1133">Transmembrane helix</keyword>
<feature type="transmembrane region" description="Helical" evidence="8">
    <location>
        <begin position="239"/>
        <end position="271"/>
    </location>
</feature>
<evidence type="ECO:0000313" key="10">
    <source>
        <dbReference type="Proteomes" id="UP000707138"/>
    </source>
</evidence>
<keyword evidence="3" id="KW-0813">Transport</keyword>
<dbReference type="Proteomes" id="UP000707138">
    <property type="component" value="Unassembled WGS sequence"/>
</dbReference>
<accession>A0ABS2GH02</accession>
<evidence type="ECO:0000313" key="9">
    <source>
        <dbReference type="EMBL" id="MBM6913436.1"/>
    </source>
</evidence>
<feature type="transmembrane region" description="Helical" evidence="8">
    <location>
        <begin position="173"/>
        <end position="192"/>
    </location>
</feature>
<evidence type="ECO:0000256" key="7">
    <source>
        <dbReference type="ARBA" id="ARBA00023136"/>
    </source>
</evidence>
<evidence type="ECO:0000256" key="4">
    <source>
        <dbReference type="ARBA" id="ARBA00022475"/>
    </source>
</evidence>
<organism evidence="9 10">
    <name type="scientific">Veillonella magna</name>
    <dbReference type="NCBI Taxonomy" id="464322"/>
    <lineage>
        <taxon>Bacteria</taxon>
        <taxon>Bacillati</taxon>
        <taxon>Bacillota</taxon>
        <taxon>Negativicutes</taxon>
        <taxon>Veillonellales</taxon>
        <taxon>Veillonellaceae</taxon>
        <taxon>Veillonella</taxon>
    </lineage>
</organism>
<keyword evidence="10" id="KW-1185">Reference proteome</keyword>
<comment type="subcellular location">
    <subcellularLocation>
        <location evidence="1">Cell membrane</location>
        <topology evidence="1">Multi-pass membrane protein</topology>
    </subcellularLocation>
</comment>
<gene>
    <name evidence="9" type="ORF">H6A01_08925</name>
</gene>